<dbReference type="InterPro" id="IPR003615">
    <property type="entry name" value="HNH_nuc"/>
</dbReference>
<evidence type="ECO:0000313" key="4">
    <source>
        <dbReference type="Proteomes" id="UP000054477"/>
    </source>
</evidence>
<dbReference type="OrthoDB" id="3133596at2759"/>
<accession>A0A0C9WKR8</accession>
<evidence type="ECO:0000259" key="2">
    <source>
        <dbReference type="Pfam" id="PF13391"/>
    </source>
</evidence>
<dbReference type="STRING" id="1095629.A0A0C9WKR8"/>
<dbReference type="AlphaFoldDB" id="A0A0C9WKR8"/>
<protein>
    <recommendedName>
        <fullName evidence="2">HNH nuclease domain-containing protein</fullName>
    </recommendedName>
</protein>
<reference evidence="3 4" key="1">
    <citation type="submission" date="2014-04" db="EMBL/GenBank/DDBJ databases">
        <authorList>
            <consortium name="DOE Joint Genome Institute"/>
            <person name="Kuo A."/>
            <person name="Kohler A."/>
            <person name="Nagy L.G."/>
            <person name="Floudas D."/>
            <person name="Copeland A."/>
            <person name="Barry K.W."/>
            <person name="Cichocki N."/>
            <person name="Veneault-Fourrey C."/>
            <person name="LaButti K."/>
            <person name="Lindquist E.A."/>
            <person name="Lipzen A."/>
            <person name="Lundell T."/>
            <person name="Morin E."/>
            <person name="Murat C."/>
            <person name="Sun H."/>
            <person name="Tunlid A."/>
            <person name="Henrissat B."/>
            <person name="Grigoriev I.V."/>
            <person name="Hibbett D.S."/>
            <person name="Martin F."/>
            <person name="Nordberg H.P."/>
            <person name="Cantor M.N."/>
            <person name="Hua S.X."/>
        </authorList>
    </citation>
    <scope>NUCLEOTIDE SEQUENCE [LARGE SCALE GENOMIC DNA]</scope>
    <source>
        <strain evidence="3 4">LaAM-08-1</strain>
    </source>
</reference>
<name>A0A0C9WKR8_9AGAR</name>
<organism evidence="3 4">
    <name type="scientific">Laccaria amethystina LaAM-08-1</name>
    <dbReference type="NCBI Taxonomy" id="1095629"/>
    <lineage>
        <taxon>Eukaryota</taxon>
        <taxon>Fungi</taxon>
        <taxon>Dikarya</taxon>
        <taxon>Basidiomycota</taxon>
        <taxon>Agaricomycotina</taxon>
        <taxon>Agaricomycetes</taxon>
        <taxon>Agaricomycetidae</taxon>
        <taxon>Agaricales</taxon>
        <taxon>Agaricineae</taxon>
        <taxon>Hydnangiaceae</taxon>
        <taxon>Laccaria</taxon>
    </lineage>
</organism>
<dbReference type="Proteomes" id="UP000054477">
    <property type="component" value="Unassembled WGS sequence"/>
</dbReference>
<keyword evidence="4" id="KW-1185">Reference proteome</keyword>
<reference evidence="4" key="2">
    <citation type="submission" date="2015-01" db="EMBL/GenBank/DDBJ databases">
        <title>Evolutionary Origins and Diversification of the Mycorrhizal Mutualists.</title>
        <authorList>
            <consortium name="DOE Joint Genome Institute"/>
            <consortium name="Mycorrhizal Genomics Consortium"/>
            <person name="Kohler A."/>
            <person name="Kuo A."/>
            <person name="Nagy L.G."/>
            <person name="Floudas D."/>
            <person name="Copeland A."/>
            <person name="Barry K.W."/>
            <person name="Cichocki N."/>
            <person name="Veneault-Fourrey C."/>
            <person name="LaButti K."/>
            <person name="Lindquist E.A."/>
            <person name="Lipzen A."/>
            <person name="Lundell T."/>
            <person name="Morin E."/>
            <person name="Murat C."/>
            <person name="Riley R."/>
            <person name="Ohm R."/>
            <person name="Sun H."/>
            <person name="Tunlid A."/>
            <person name="Henrissat B."/>
            <person name="Grigoriev I.V."/>
            <person name="Hibbett D.S."/>
            <person name="Martin F."/>
        </authorList>
    </citation>
    <scope>NUCLEOTIDE SEQUENCE [LARGE SCALE GENOMIC DNA]</scope>
    <source>
        <strain evidence="4">LaAM-08-1</strain>
    </source>
</reference>
<dbReference type="EMBL" id="KN839499">
    <property type="protein sequence ID" value="KIJ89695.1"/>
    <property type="molecule type" value="Genomic_DNA"/>
</dbReference>
<dbReference type="Pfam" id="PF13391">
    <property type="entry name" value="HNH_2"/>
    <property type="match status" value="1"/>
</dbReference>
<evidence type="ECO:0000313" key="3">
    <source>
        <dbReference type="EMBL" id="KIJ89695.1"/>
    </source>
</evidence>
<feature type="domain" description="HNH nuclease" evidence="2">
    <location>
        <begin position="58"/>
        <end position="123"/>
    </location>
</feature>
<feature type="non-terminal residue" evidence="3">
    <location>
        <position position="1"/>
    </location>
</feature>
<evidence type="ECO:0000256" key="1">
    <source>
        <dbReference type="SAM" id="MobiDB-lite"/>
    </source>
</evidence>
<feature type="region of interest" description="Disordered" evidence="1">
    <location>
        <begin position="279"/>
        <end position="312"/>
    </location>
</feature>
<gene>
    <name evidence="3" type="ORF">K443DRAFT_666481</name>
</gene>
<dbReference type="HOGENOM" id="CLU_779795_0_0_1"/>
<sequence>MSSTKDFDEAPYRPELELEAASTAADTTPSTRAMVTSIPRDAKDRVDTATRDLTGARCLITDVDCPDMVDYAHVLARAKEKEVMMDRLEYAWGLKYRTQSIDTRQNIFRLSAKFHRLFDAKKWLLLPDISIVDQYYNARKSRKIPDIQEKVFSYTLVAHPDMKYVPIHRHEASDYRKFIYPFEEFPPIVSHVHPRFVICDAADKLRGFADVLAFGRGRLGVLPTMLHKVGQIYKAWRTAIPEPEFYEERVELGDQSERTNQSREVKAGVSYTKFFITAIPPTPPPSRSRDQPSRSVGKIPQDTPGKRVLDDGSIPVEAKLRVDKVAPKRCVLENTDESNPLDYAHILPRRSIDGIV</sequence>
<proteinExistence type="predicted"/>